<protein>
    <submittedName>
        <fullName evidence="1">Uncharacterized protein</fullName>
    </submittedName>
</protein>
<comment type="caution">
    <text evidence="1">The sequence shown here is derived from an EMBL/GenBank/DDBJ whole genome shotgun (WGS) entry which is preliminary data.</text>
</comment>
<sequence length="707" mass="79829">MHKKLARPISRILMLGSIIMSIGGSIYIPTTSISGILIIVLGGVVTSVTFIIKPIGDLYNTYRPRVSELNRYASFAELYLKDRQLKNTRADFEKALRNDWHDVVTAYILLSYLNDKEEFAKAVTISMRYESIKSLTVLINTGKKMDSGPAQFLFKEALFKESLVYMELLYKLDIDIDFRDSVGDTFLIIASRNNLEEQVDFLLDKGASWNIKNTDGDTALFIALANQHMNIYKKLLAKAEQIRSEKYFIEKRTFSERIILEKKRVALNPVELINRIIPGAKDSMIPVLADYLNNRESYSLDIKNKYELYVRKSNIIVDMITATDSTKNALVTISKDRYTSDLIENIQKKYSFCMDGQFYVDSIYDSPKCIESERVMCLECNGTSQLLCSECKGEGYIPCSVCGGDGSTTCPDCKGTGELSCEQVQPYEECRSCKKAEYTCINCTNGEQVCPTCEGHGTKRCVCPPGKQVKCTKCTNGTIIEFDGTKKRCSYCDGGMICTLCNGTKWVLSHYVDQGYACKTCKGKKTSICKICKGKKKLKCKRLFKKACSCKDGQIPCKACGSKGKKLCPKCLGEKMKPCRSCDKGYKFSNTYADFKAYNIIQSEAIISNEQMPVLIDLLPSMAEKILTQHPYLTAVYTGIKVEFSKDDIYLSPDNFKQKIMSILEDKNPDSIVDILEVAPIEYQEIKFYKEGKEALSCIMINDTFYR</sequence>
<organism evidence="1 2">
    <name type="scientific">Candidatus Epulonipiscium fishelsonii</name>
    <dbReference type="NCBI Taxonomy" id="77094"/>
    <lineage>
        <taxon>Bacteria</taxon>
        <taxon>Bacillati</taxon>
        <taxon>Bacillota</taxon>
        <taxon>Clostridia</taxon>
        <taxon>Lachnospirales</taxon>
        <taxon>Lachnospiraceae</taxon>
        <taxon>Candidatus Epulonipiscium</taxon>
    </lineage>
</organism>
<dbReference type="EMBL" id="LJDB01000020">
    <property type="protein sequence ID" value="ONI42152.1"/>
    <property type="molecule type" value="Genomic_DNA"/>
</dbReference>
<reference evidence="1" key="1">
    <citation type="submission" date="2016-08" db="EMBL/GenBank/DDBJ databases">
        <authorList>
            <person name="Ngugi D.K."/>
            <person name="Miyake S."/>
            <person name="Stingl U."/>
        </authorList>
    </citation>
    <scope>NUCLEOTIDE SEQUENCE</scope>
    <source>
        <strain evidence="1">SCG-B11WGA-EpuloA1</strain>
    </source>
</reference>
<keyword evidence="2" id="KW-1185">Reference proteome</keyword>
<evidence type="ECO:0000313" key="2">
    <source>
        <dbReference type="Proteomes" id="UP000188605"/>
    </source>
</evidence>
<accession>A0ACC8XFJ6</accession>
<name>A0ACC8XFJ6_9FIRM</name>
<gene>
    <name evidence="1" type="ORF">AN396_02370</name>
</gene>
<proteinExistence type="predicted"/>
<evidence type="ECO:0000313" key="1">
    <source>
        <dbReference type="EMBL" id="ONI42152.1"/>
    </source>
</evidence>
<dbReference type="Proteomes" id="UP000188605">
    <property type="component" value="Unassembled WGS sequence"/>
</dbReference>